<organism evidence="2 3">
    <name type="scientific">Joostella atrarenae</name>
    <dbReference type="NCBI Taxonomy" id="679257"/>
    <lineage>
        <taxon>Bacteria</taxon>
        <taxon>Pseudomonadati</taxon>
        <taxon>Bacteroidota</taxon>
        <taxon>Flavobacteriia</taxon>
        <taxon>Flavobacteriales</taxon>
        <taxon>Flavobacteriaceae</taxon>
        <taxon>Joostella</taxon>
    </lineage>
</organism>
<sequence>MNIEKFKEKYWKDPVWSKVFAVAIIGIGGSLLTTIFIWLKSIYEGIPFKEIFESVLAYFKSSSKINTFLLWLIITVLAVFLFSYAILIYKKIKKSLEKPESDILDEEPELPRTGMKSTAIFSEKLAGAFTGQRGFKWYESKEAIMRLEKFFEPPLKYEPIGEGATSTPIWWFRAGSSMYIDKFKKLSRTKLLIGIREFKIKRIGVFISDSYYKSFIYIETSGEKQTGVSKITKEDIKRHIDTFGYSSEEYAIFNNKIKLTREEYDDASKVIKGKVVDTFGSELRVRFLSDYNFLVTANQSPFNSRKFDKESHESMNKILKGEMKADDFIESLKKYEKKEIYN</sequence>
<feature type="transmembrane region" description="Helical" evidence="1">
    <location>
        <begin position="68"/>
        <end position="89"/>
    </location>
</feature>
<evidence type="ECO:0000256" key="1">
    <source>
        <dbReference type="SAM" id="Phobius"/>
    </source>
</evidence>
<comment type="caution">
    <text evidence="2">The sequence shown here is derived from an EMBL/GenBank/DDBJ whole genome shotgun (WGS) entry which is preliminary data.</text>
</comment>
<keyword evidence="1" id="KW-1133">Transmembrane helix</keyword>
<accession>A0ABS9J1I2</accession>
<name>A0ABS9J1I2_9FLAO</name>
<dbReference type="RefSeq" id="WP_236958242.1">
    <property type="nucleotide sequence ID" value="NZ_JAETXX010000002.1"/>
</dbReference>
<gene>
    <name evidence="2" type="ORF">JM658_05510</name>
</gene>
<feature type="transmembrane region" description="Helical" evidence="1">
    <location>
        <begin position="20"/>
        <end position="39"/>
    </location>
</feature>
<protein>
    <submittedName>
        <fullName evidence="2">Uncharacterized protein</fullName>
    </submittedName>
</protein>
<reference evidence="2 3" key="1">
    <citation type="submission" date="2021-01" db="EMBL/GenBank/DDBJ databases">
        <title>Genome sequencing of Joostella atrarenae M1-2 (= KCTC 23194).</title>
        <authorList>
            <person name="Zakaria M.R."/>
            <person name="Lam M.Q."/>
            <person name="Chong C.S."/>
        </authorList>
    </citation>
    <scope>NUCLEOTIDE SEQUENCE [LARGE SCALE GENOMIC DNA]</scope>
    <source>
        <strain evidence="2 3">M1-2</strain>
    </source>
</reference>
<keyword evidence="3" id="KW-1185">Reference proteome</keyword>
<evidence type="ECO:0000313" key="3">
    <source>
        <dbReference type="Proteomes" id="UP000829517"/>
    </source>
</evidence>
<proteinExistence type="predicted"/>
<evidence type="ECO:0000313" key="2">
    <source>
        <dbReference type="EMBL" id="MCF8714282.1"/>
    </source>
</evidence>
<dbReference type="EMBL" id="JAETXX010000002">
    <property type="protein sequence ID" value="MCF8714282.1"/>
    <property type="molecule type" value="Genomic_DNA"/>
</dbReference>
<keyword evidence="1" id="KW-0472">Membrane</keyword>
<dbReference type="Proteomes" id="UP000829517">
    <property type="component" value="Unassembled WGS sequence"/>
</dbReference>
<keyword evidence="1" id="KW-0812">Transmembrane</keyword>